<dbReference type="InterPro" id="IPR047041">
    <property type="entry name" value="BipA_GTP-bd_dom"/>
</dbReference>
<dbReference type="Pfam" id="PF00009">
    <property type="entry name" value="GTP_EFTU"/>
    <property type="match status" value="1"/>
</dbReference>
<dbReference type="CDD" id="cd16263">
    <property type="entry name" value="BipA_III"/>
    <property type="match status" value="1"/>
</dbReference>
<dbReference type="HAMAP" id="MF_00849">
    <property type="entry name" value="BipA"/>
    <property type="match status" value="1"/>
</dbReference>
<dbReference type="EC" id="3.6.5.-" evidence="3"/>
<dbReference type="SUPFAM" id="SSF52540">
    <property type="entry name" value="P-loop containing nucleoside triphosphate hydrolases"/>
    <property type="match status" value="1"/>
</dbReference>
<dbReference type="Gene3D" id="2.40.50.250">
    <property type="entry name" value="bipa protein"/>
    <property type="match status" value="1"/>
</dbReference>
<feature type="domain" description="Tr-type G" evidence="4">
    <location>
        <begin position="5"/>
        <end position="200"/>
    </location>
</feature>
<dbReference type="GO" id="GO:0000027">
    <property type="term" value="P:ribosomal large subunit assembly"/>
    <property type="evidence" value="ECO:0007669"/>
    <property type="project" value="UniProtKB-UniRule"/>
</dbReference>
<evidence type="ECO:0000313" key="5">
    <source>
        <dbReference type="EMBL" id="TRW28007.1"/>
    </source>
</evidence>
<organism evidence="5 6">
    <name type="scientific">Criibacterium bergeronii</name>
    <dbReference type="NCBI Taxonomy" id="1871336"/>
    <lineage>
        <taxon>Bacteria</taxon>
        <taxon>Bacillati</taxon>
        <taxon>Bacillota</taxon>
        <taxon>Clostridia</taxon>
        <taxon>Peptostreptococcales</taxon>
        <taxon>Filifactoraceae</taxon>
        <taxon>Criibacterium</taxon>
    </lineage>
</organism>
<dbReference type="GO" id="GO:0019843">
    <property type="term" value="F:rRNA binding"/>
    <property type="evidence" value="ECO:0007669"/>
    <property type="project" value="UniProtKB-KW"/>
</dbReference>
<keyword evidence="3" id="KW-0699">rRNA-binding</keyword>
<dbReference type="SMART" id="SM00838">
    <property type="entry name" value="EFG_C"/>
    <property type="match status" value="1"/>
</dbReference>
<dbReference type="FunFam" id="3.30.70.240:FF:000002">
    <property type="entry name" value="GTP-binding protein TypA"/>
    <property type="match status" value="1"/>
</dbReference>
<dbReference type="InterPro" id="IPR000640">
    <property type="entry name" value="EFG_V-like"/>
</dbReference>
<keyword evidence="3" id="KW-0820">tRNA-binding</keyword>
<comment type="caution">
    <text evidence="5">The sequence shown here is derived from an EMBL/GenBank/DDBJ whole genome shotgun (WGS) entry which is preliminary data.</text>
</comment>
<evidence type="ECO:0000256" key="2">
    <source>
        <dbReference type="ARBA" id="ARBA00023134"/>
    </source>
</evidence>
<dbReference type="NCBIfam" id="TIGR00231">
    <property type="entry name" value="small_GTP"/>
    <property type="match status" value="1"/>
</dbReference>
<dbReference type="AlphaFoldDB" id="A0A552VC18"/>
<dbReference type="PRINTS" id="PR00315">
    <property type="entry name" value="ELONGATNFCT"/>
</dbReference>
<dbReference type="OrthoDB" id="9801591at2"/>
<dbReference type="InterPro" id="IPR000795">
    <property type="entry name" value="T_Tr_GTP-bd_dom"/>
</dbReference>
<dbReference type="SUPFAM" id="SSF54980">
    <property type="entry name" value="EF-G C-terminal domain-like"/>
    <property type="match status" value="2"/>
</dbReference>
<dbReference type="RefSeq" id="WP_144015695.1">
    <property type="nucleotide sequence ID" value="NZ_VJXW01000003.1"/>
</dbReference>
<dbReference type="InterPro" id="IPR009000">
    <property type="entry name" value="Transl_B-barrel_sf"/>
</dbReference>
<dbReference type="Proteomes" id="UP000319424">
    <property type="component" value="Unassembled WGS sequence"/>
</dbReference>
<dbReference type="FunFam" id="3.40.50.300:FF:000055">
    <property type="entry name" value="GTP-binding protein TypA"/>
    <property type="match status" value="1"/>
</dbReference>
<dbReference type="CDD" id="cd03710">
    <property type="entry name" value="BipA_TypA_C"/>
    <property type="match status" value="1"/>
</dbReference>
<dbReference type="InterPro" id="IPR004161">
    <property type="entry name" value="EFTu-like_2"/>
</dbReference>
<dbReference type="InterPro" id="IPR035651">
    <property type="entry name" value="BipA_V"/>
</dbReference>
<dbReference type="GO" id="GO:0005829">
    <property type="term" value="C:cytosol"/>
    <property type="evidence" value="ECO:0007669"/>
    <property type="project" value="TreeGrafter"/>
</dbReference>
<dbReference type="CDD" id="cd03691">
    <property type="entry name" value="BipA_TypA_II"/>
    <property type="match status" value="1"/>
</dbReference>
<reference evidence="5 6" key="1">
    <citation type="submission" date="2019-07" db="EMBL/GenBank/DDBJ databases">
        <title>Criibacterium bergeronii gen. nov., sp. nov. isolated from human clinical samples.</title>
        <authorList>
            <person name="Maheux A.F."/>
            <person name="Boudreau D.K."/>
            <person name="Berube E."/>
            <person name="Brodeur S."/>
            <person name="Bernard K.A."/>
            <person name="Abed J.Y."/>
            <person name="Ducrey E."/>
            <person name="Guay E.F."/>
            <person name="Raymond F."/>
            <person name="Corbeil J."/>
            <person name="Domingo M.-C."/>
            <person name="Roy P.H."/>
            <person name="Boissinot M."/>
            <person name="Tocheva E.I."/>
            <person name="Omar R.F."/>
        </authorList>
    </citation>
    <scope>NUCLEOTIDE SEQUENCE [LARGE SCALE GENOMIC DNA]</scope>
    <source>
        <strain evidence="5 6">CCRI-24246</strain>
    </source>
</reference>
<keyword evidence="3" id="KW-0694">RNA-binding</keyword>
<proteinExistence type="inferred from homology"/>
<dbReference type="Gene3D" id="3.40.50.300">
    <property type="entry name" value="P-loop containing nucleotide triphosphate hydrolases"/>
    <property type="match status" value="1"/>
</dbReference>
<dbReference type="GO" id="GO:0043022">
    <property type="term" value="F:ribosome binding"/>
    <property type="evidence" value="ECO:0007669"/>
    <property type="project" value="UniProtKB-UniRule"/>
</dbReference>
<comment type="similarity">
    <text evidence="3">Belongs to the TRAFAC class translation factor GTPase superfamily. Classic translation factor GTPase family. BipA subfamily.</text>
</comment>
<dbReference type="EMBL" id="VJXW01000003">
    <property type="protein sequence ID" value="TRW28007.1"/>
    <property type="molecule type" value="Genomic_DNA"/>
</dbReference>
<dbReference type="Gene3D" id="3.30.70.240">
    <property type="match status" value="1"/>
</dbReference>
<comment type="function">
    <text evidence="3">A 50S ribosomal subunit assembly protein with GTPase activity, required for 50S subunit assembly at low temperatures, may also play a role in translation. Binds GTP and analogs. Binds the 70S ribosome between the 30S and 50S subunits, in a similar position as ribosome-bound EF-G; it contacts a number of ribosomal proteins, both rRNAs and the A-site tRNA.</text>
</comment>
<gene>
    <name evidence="5" type="primary">typA</name>
    <name evidence="3" type="synonym">bipA</name>
    <name evidence="5" type="ORF">FL857_03160</name>
</gene>
<dbReference type="InterPro" id="IPR048876">
    <property type="entry name" value="BipA_C"/>
</dbReference>
<comment type="subcellular location">
    <subcellularLocation>
        <location evidence="3">Cytoplasm</location>
    </subcellularLocation>
    <text evidence="3">Binds to ribosomes.</text>
</comment>
<feature type="binding site" evidence="3">
    <location>
        <begin position="130"/>
        <end position="133"/>
    </location>
    <ligand>
        <name>GTP</name>
        <dbReference type="ChEBI" id="CHEBI:37565"/>
    </ligand>
</feature>
<dbReference type="InterPro" id="IPR006298">
    <property type="entry name" value="BipA"/>
</dbReference>
<keyword evidence="1 3" id="KW-0547">Nucleotide-binding</keyword>
<dbReference type="PANTHER" id="PTHR42908:SF8">
    <property type="entry name" value="TR-TYPE G DOMAIN-CONTAINING PROTEIN"/>
    <property type="match status" value="1"/>
</dbReference>
<keyword evidence="3" id="KW-0690">Ribosome biogenesis</keyword>
<dbReference type="InterPro" id="IPR042116">
    <property type="entry name" value="TypA/BipA_C"/>
</dbReference>
<dbReference type="Pfam" id="PF03144">
    <property type="entry name" value="GTP_EFTU_D2"/>
    <property type="match status" value="1"/>
</dbReference>
<evidence type="ECO:0000313" key="6">
    <source>
        <dbReference type="Proteomes" id="UP000319424"/>
    </source>
</evidence>
<name>A0A552VC18_9FIRM</name>
<accession>A0A552VC18</accession>
<dbReference type="InterPro" id="IPR031157">
    <property type="entry name" value="G_TR_CS"/>
</dbReference>
<dbReference type="Pfam" id="PF21018">
    <property type="entry name" value="BipA_C"/>
    <property type="match status" value="1"/>
</dbReference>
<keyword evidence="3" id="KW-0378">Hydrolase</keyword>
<dbReference type="Pfam" id="PF00679">
    <property type="entry name" value="EFG_C"/>
    <property type="match status" value="1"/>
</dbReference>
<evidence type="ECO:0000256" key="1">
    <source>
        <dbReference type="ARBA" id="ARBA00022741"/>
    </source>
</evidence>
<dbReference type="InterPro" id="IPR047043">
    <property type="entry name" value="BipA_III"/>
</dbReference>
<dbReference type="InterPro" id="IPR005225">
    <property type="entry name" value="Small_GTP-bd"/>
</dbReference>
<dbReference type="PROSITE" id="PS00301">
    <property type="entry name" value="G_TR_1"/>
    <property type="match status" value="1"/>
</dbReference>
<comment type="catalytic activity">
    <reaction evidence="3">
        <text>GTP + H2O = GDP + phosphate + H(+)</text>
        <dbReference type="Rhea" id="RHEA:19669"/>
        <dbReference type="ChEBI" id="CHEBI:15377"/>
        <dbReference type="ChEBI" id="CHEBI:15378"/>
        <dbReference type="ChEBI" id="CHEBI:37565"/>
        <dbReference type="ChEBI" id="CHEBI:43474"/>
        <dbReference type="ChEBI" id="CHEBI:58189"/>
    </reaction>
</comment>
<dbReference type="NCBIfam" id="TIGR01394">
    <property type="entry name" value="TypA_BipA"/>
    <property type="match status" value="1"/>
</dbReference>
<dbReference type="PANTHER" id="PTHR42908">
    <property type="entry name" value="TRANSLATION ELONGATION FACTOR-RELATED"/>
    <property type="match status" value="1"/>
</dbReference>
<sequence>MQAREDIRNLAIIAHVDHGKTTLVDALLRQSGIFRENQQVQERVMDSNDLERERGITILSKNTAITYKDVKINIIDTPGHADFGGEVERVLKMVNGVILVVDAFEGPMPQTRFVLSKALDLKLPVLVCVNKVDRPEQRAEEVVEEVLELLLELDETESYLDSPFIFASAVNGWATNDLNVKKDNMQDFYEAILKYIPAPTGDFDAPAKMLISTIDYNEYIGRIGVGKVENGVLRDNQDLYLVNDLDETKKIKVRVGKLYEYSGLNKVEVQEAKMGSIVAVSGIEDLNIGDTITDPSNLTPLPFVNISEPTIAMNFMVNDSPFAGTEGRFVTSRQIRERLNKELKTNISLRVEETGSADTFKVSGRGELHLSILMETMRREGYEFQVSKPEVLFKTVDGKKLEPMEIAVIDVPEENVGSVMEKLGMRKGELKNMTKGKGGFTRLEFSIPTRGLIGYRSEFLTDTKGNGIINTLFDKYDTYKGDIDTRTRGSLVCFESGVSVTYGLYNAQERGTLFLGAGEKVYAGQIVGSNSRPEDIEVNVCKRKQATNMRASGSDEALRLSPPLKMSLEEALEFITDDELVELTPTSMRLRKKILDKQLRAKSRKNN</sequence>
<dbReference type="GO" id="GO:0000049">
    <property type="term" value="F:tRNA binding"/>
    <property type="evidence" value="ECO:0007669"/>
    <property type="project" value="UniProtKB-KW"/>
</dbReference>
<dbReference type="PROSITE" id="PS51722">
    <property type="entry name" value="G_TR_2"/>
    <property type="match status" value="1"/>
</dbReference>
<keyword evidence="2 3" id="KW-0342">GTP-binding</keyword>
<feature type="binding site" evidence="3">
    <location>
        <begin position="17"/>
        <end position="22"/>
    </location>
    <ligand>
        <name>GTP</name>
        <dbReference type="ChEBI" id="CHEBI:37565"/>
    </ligand>
</feature>
<dbReference type="GO" id="GO:1990904">
    <property type="term" value="C:ribonucleoprotein complex"/>
    <property type="evidence" value="ECO:0007669"/>
    <property type="project" value="TreeGrafter"/>
</dbReference>
<evidence type="ECO:0000259" key="4">
    <source>
        <dbReference type="PROSITE" id="PS51722"/>
    </source>
</evidence>
<dbReference type="FunFam" id="2.40.50.250:FF:000001">
    <property type="entry name" value="GTP-binding protein TypA"/>
    <property type="match status" value="1"/>
</dbReference>
<dbReference type="InterPro" id="IPR047042">
    <property type="entry name" value="BipA_II"/>
</dbReference>
<dbReference type="CDD" id="cd01891">
    <property type="entry name" value="TypA_BipA"/>
    <property type="match status" value="1"/>
</dbReference>
<comment type="subunit">
    <text evidence="3">Monomer.</text>
</comment>
<dbReference type="Gene3D" id="3.30.70.870">
    <property type="entry name" value="Elongation Factor G (Translational Gtpase), domain 3"/>
    <property type="match status" value="1"/>
</dbReference>
<protein>
    <recommendedName>
        <fullName evidence="3">Large ribosomal subunit assembly factor BipA</fullName>
        <ecNumber evidence="3">3.6.5.-</ecNumber>
    </recommendedName>
    <alternativeName>
        <fullName evidence="3">GTP-binding protein BipA</fullName>
    </alternativeName>
</protein>
<dbReference type="GO" id="GO:0005525">
    <property type="term" value="F:GTP binding"/>
    <property type="evidence" value="ECO:0007669"/>
    <property type="project" value="UniProtKB-UniRule"/>
</dbReference>
<dbReference type="InterPro" id="IPR027417">
    <property type="entry name" value="P-loop_NTPase"/>
</dbReference>
<dbReference type="SUPFAM" id="SSF50447">
    <property type="entry name" value="Translation proteins"/>
    <property type="match status" value="1"/>
</dbReference>
<evidence type="ECO:0000256" key="3">
    <source>
        <dbReference type="HAMAP-Rule" id="MF_00849"/>
    </source>
</evidence>
<dbReference type="InterPro" id="IPR035647">
    <property type="entry name" value="EFG_III/V"/>
</dbReference>
<dbReference type="Gene3D" id="2.40.30.10">
    <property type="entry name" value="Translation factors"/>
    <property type="match status" value="1"/>
</dbReference>
<dbReference type="FunFam" id="3.30.70.870:FF:000003">
    <property type="entry name" value="GTP-binding protein TypA"/>
    <property type="match status" value="1"/>
</dbReference>
<dbReference type="GO" id="GO:0003924">
    <property type="term" value="F:GTPase activity"/>
    <property type="evidence" value="ECO:0007669"/>
    <property type="project" value="UniProtKB-UniRule"/>
</dbReference>
<keyword evidence="3" id="KW-0963">Cytoplasm</keyword>